<dbReference type="EMBL" id="AP014854">
    <property type="protein sequence ID" value="BAS00465.1"/>
    <property type="molecule type" value="Genomic_DNA"/>
</dbReference>
<protein>
    <submittedName>
        <fullName evidence="5">Outer membrane TonB-dependent transducer VreA of trans-envelope signaling system</fullName>
    </submittedName>
</protein>
<evidence type="ECO:0000256" key="2">
    <source>
        <dbReference type="ARBA" id="ARBA00023136"/>
    </source>
</evidence>
<gene>
    <name evidence="5" type="ORF">BV133_2871</name>
</gene>
<keyword evidence="1" id="KW-0813">Transport</keyword>
<keyword evidence="2" id="KW-0472">Membrane</keyword>
<accession>A0A182D4X6</accession>
<organism evidence="5">
    <name type="scientific">Blastochloris viridis</name>
    <name type="common">Rhodopseudomonas viridis</name>
    <dbReference type="NCBI Taxonomy" id="1079"/>
    <lineage>
        <taxon>Bacteria</taxon>
        <taxon>Pseudomonadati</taxon>
        <taxon>Pseudomonadota</taxon>
        <taxon>Alphaproteobacteria</taxon>
        <taxon>Hyphomicrobiales</taxon>
        <taxon>Blastochloridaceae</taxon>
        <taxon>Blastochloris</taxon>
    </lineage>
</organism>
<dbReference type="RefSeq" id="WP_145912011.1">
    <property type="nucleotide sequence ID" value="NZ_AP014854.2"/>
</dbReference>
<dbReference type="OrthoDB" id="8137315at2"/>
<dbReference type="GO" id="GO:0019867">
    <property type="term" value="C:outer membrane"/>
    <property type="evidence" value="ECO:0007669"/>
    <property type="project" value="InterPro"/>
</dbReference>
<keyword evidence="3" id="KW-0998">Cell outer membrane</keyword>
<evidence type="ECO:0000259" key="4">
    <source>
        <dbReference type="SMART" id="SM00965"/>
    </source>
</evidence>
<name>A0A182D4X6_BLAVI</name>
<proteinExistence type="predicted"/>
<evidence type="ECO:0000313" key="5">
    <source>
        <dbReference type="EMBL" id="BAS00465.1"/>
    </source>
</evidence>
<dbReference type="SUPFAM" id="SSF74653">
    <property type="entry name" value="TolA/TonB C-terminal domain"/>
    <property type="match status" value="1"/>
</dbReference>
<dbReference type="InterPro" id="IPR011662">
    <property type="entry name" value="Secretin/TonB_short_N"/>
</dbReference>
<dbReference type="Pfam" id="PF07660">
    <property type="entry name" value="STN"/>
    <property type="match status" value="1"/>
</dbReference>
<reference evidence="5" key="1">
    <citation type="journal article" date="2015" name="Genome Announc.">
        <title>Complete Genome Sequence of the Bacteriochlorophyll b-Producing Photosynthetic Bacterium Blastochloris viridis.</title>
        <authorList>
            <person name="Tsukatani Y."/>
            <person name="Hirose Y."/>
            <person name="Harada J."/>
            <person name="Misawa N."/>
            <person name="Mori K."/>
            <person name="Inoue K."/>
            <person name="Tamiaki H."/>
        </authorList>
    </citation>
    <scope>NUCLEOTIDE SEQUENCE [LARGE SCALE GENOMIC DNA]</scope>
    <source>
        <strain evidence="5">DSM 133</strain>
    </source>
</reference>
<dbReference type="Gene3D" id="3.55.50.30">
    <property type="match status" value="1"/>
</dbReference>
<dbReference type="SMART" id="SM00965">
    <property type="entry name" value="STN"/>
    <property type="match status" value="1"/>
</dbReference>
<evidence type="ECO:0000256" key="3">
    <source>
        <dbReference type="ARBA" id="ARBA00023237"/>
    </source>
</evidence>
<feature type="domain" description="Secretin/TonB short N-terminal" evidence="4">
    <location>
        <begin position="45"/>
        <end position="96"/>
    </location>
</feature>
<dbReference type="KEGG" id="bvr:BVIR_1872"/>
<dbReference type="AlphaFoldDB" id="A0A182D4X6"/>
<evidence type="ECO:0000256" key="1">
    <source>
        <dbReference type="ARBA" id="ARBA00022448"/>
    </source>
</evidence>
<sequence length="220" mass="23878">MAPALAGCLLAGAASAAGSSDRIEFDIAEQPLSSALETFSRISRVQVLYESDLAFGLRSRGASGRFTPEAALEMLISGTDLRIRFTRDDAVVLMRPSAGTLLEPPLAPLGGAADLVLKPLRVEADEGDDERFRTYAGLLRADIEKALKQDTRTKGGRYSAGLKLWVDQHRAVRRTELVRSSGDRERDATIFRILQGLVVSEAPPPRMPNPIHVAITVRTL</sequence>